<proteinExistence type="predicted"/>
<dbReference type="GO" id="GO:0003677">
    <property type="term" value="F:DNA binding"/>
    <property type="evidence" value="ECO:0007669"/>
    <property type="project" value="InterPro"/>
</dbReference>
<keyword evidence="3" id="KW-1185">Reference proteome</keyword>
<comment type="caution">
    <text evidence="2">The sequence shown here is derived from an EMBL/GenBank/DDBJ whole genome shotgun (WGS) entry which is preliminary data.</text>
</comment>
<dbReference type="Pfam" id="PF01381">
    <property type="entry name" value="HTH_3"/>
    <property type="match status" value="1"/>
</dbReference>
<sequence>MSKDLKNHIAELELVETTDPDNEKPVYRRPGFDGIATFGELDNKLGEALRRCRQEEGLSRAETARLVGLSEQVYGRYERNSSKMTVSRLIHLSEVLGASPLSMLFSTAPHLWGKTEVEAESRFRIMKLLEDLPPETMASVTTLLETVAVLQAKANKI</sequence>
<feature type="domain" description="HTH cro/C1-type" evidence="1">
    <location>
        <begin position="49"/>
        <end position="104"/>
    </location>
</feature>
<dbReference type="Proteomes" id="UP000241764">
    <property type="component" value="Unassembled WGS sequence"/>
</dbReference>
<dbReference type="SUPFAM" id="SSF47413">
    <property type="entry name" value="lambda repressor-like DNA-binding domains"/>
    <property type="match status" value="1"/>
</dbReference>
<dbReference type="InterPro" id="IPR010982">
    <property type="entry name" value="Lambda_DNA-bd_dom_sf"/>
</dbReference>
<name>A0A2P7AN32_9HYPH</name>
<dbReference type="Gene3D" id="1.10.260.40">
    <property type="entry name" value="lambda repressor-like DNA-binding domains"/>
    <property type="match status" value="1"/>
</dbReference>
<organism evidence="2 3">
    <name type="scientific">Phyllobacterium sophorae</name>
    <dbReference type="NCBI Taxonomy" id="1520277"/>
    <lineage>
        <taxon>Bacteria</taxon>
        <taxon>Pseudomonadati</taxon>
        <taxon>Pseudomonadota</taxon>
        <taxon>Alphaproteobacteria</taxon>
        <taxon>Hyphomicrobiales</taxon>
        <taxon>Phyllobacteriaceae</taxon>
        <taxon>Phyllobacterium</taxon>
    </lineage>
</organism>
<gene>
    <name evidence="2" type="ORF">CU103_30410</name>
</gene>
<reference evidence="3" key="1">
    <citation type="submission" date="2017-11" db="EMBL/GenBank/DDBJ databases">
        <authorList>
            <person name="Kuznetsova I."/>
            <person name="Sazanova A."/>
            <person name="Chirak E."/>
            <person name="Safronova V."/>
            <person name="Willems A."/>
        </authorList>
    </citation>
    <scope>NUCLEOTIDE SEQUENCE [LARGE SCALE GENOMIC DNA]</scope>
    <source>
        <strain evidence="3">CCBAU 03422</strain>
    </source>
</reference>
<dbReference type="EMBL" id="PGGM01000027">
    <property type="protein sequence ID" value="PSH55628.1"/>
    <property type="molecule type" value="Genomic_DNA"/>
</dbReference>
<evidence type="ECO:0000313" key="3">
    <source>
        <dbReference type="Proteomes" id="UP000241764"/>
    </source>
</evidence>
<dbReference type="AlphaFoldDB" id="A0A2P7AN32"/>
<evidence type="ECO:0000259" key="1">
    <source>
        <dbReference type="PROSITE" id="PS50943"/>
    </source>
</evidence>
<dbReference type="CDD" id="cd00093">
    <property type="entry name" value="HTH_XRE"/>
    <property type="match status" value="1"/>
</dbReference>
<dbReference type="InterPro" id="IPR001387">
    <property type="entry name" value="Cro/C1-type_HTH"/>
</dbReference>
<evidence type="ECO:0000313" key="2">
    <source>
        <dbReference type="EMBL" id="PSH55628.1"/>
    </source>
</evidence>
<dbReference type="OrthoDB" id="5522295at2"/>
<protein>
    <submittedName>
        <fullName evidence="2">Transcriptional regulator</fullName>
    </submittedName>
</protein>
<dbReference type="SMART" id="SM00530">
    <property type="entry name" value="HTH_XRE"/>
    <property type="match status" value="1"/>
</dbReference>
<dbReference type="PROSITE" id="PS50943">
    <property type="entry name" value="HTH_CROC1"/>
    <property type="match status" value="1"/>
</dbReference>
<accession>A0A2P7AN32</accession>